<keyword evidence="1" id="KW-0812">Transmembrane</keyword>
<organism evidence="2 3">
    <name type="scientific">Glossina austeni</name>
    <name type="common">Savannah tsetse fly</name>
    <dbReference type="NCBI Taxonomy" id="7395"/>
    <lineage>
        <taxon>Eukaryota</taxon>
        <taxon>Metazoa</taxon>
        <taxon>Ecdysozoa</taxon>
        <taxon>Arthropoda</taxon>
        <taxon>Hexapoda</taxon>
        <taxon>Insecta</taxon>
        <taxon>Pterygota</taxon>
        <taxon>Neoptera</taxon>
        <taxon>Endopterygota</taxon>
        <taxon>Diptera</taxon>
        <taxon>Brachycera</taxon>
        <taxon>Muscomorpha</taxon>
        <taxon>Hippoboscoidea</taxon>
        <taxon>Glossinidae</taxon>
        <taxon>Glossina</taxon>
    </lineage>
</organism>
<sequence>MLSLSGGRGVSLLVLSRALQTIKIIEKFCLQRSFILFVNKFVAVHDDKGDDDDEKNSSGRHLIITIMILMMSLICIARSQIFISPVHGTITMRTLQTDIQTTYCYHYTIFFIARITTAALATAPTVATTTTTIINVISTTQHCCSTIPRAIIKEKASMTFKKFNLMAFIIQ</sequence>
<reference evidence="2" key="1">
    <citation type="submission" date="2020-05" db="UniProtKB">
        <authorList>
            <consortium name="EnsemblMetazoa"/>
        </authorList>
    </citation>
    <scope>IDENTIFICATION</scope>
    <source>
        <strain evidence="2">TTRI</strain>
    </source>
</reference>
<dbReference type="Proteomes" id="UP000078200">
    <property type="component" value="Unassembled WGS sequence"/>
</dbReference>
<dbReference type="EnsemblMetazoa" id="GAUT006405-RA">
    <property type="protein sequence ID" value="GAUT006405-PA"/>
    <property type="gene ID" value="GAUT006405"/>
</dbReference>
<keyword evidence="1" id="KW-1133">Transmembrane helix</keyword>
<accession>A0A1A9UIW7</accession>
<evidence type="ECO:0000313" key="3">
    <source>
        <dbReference type="Proteomes" id="UP000078200"/>
    </source>
</evidence>
<keyword evidence="3" id="KW-1185">Reference proteome</keyword>
<feature type="transmembrane region" description="Helical" evidence="1">
    <location>
        <begin position="62"/>
        <end position="83"/>
    </location>
</feature>
<protein>
    <submittedName>
        <fullName evidence="2">Uncharacterized protein</fullName>
    </submittedName>
</protein>
<proteinExistence type="predicted"/>
<name>A0A1A9UIW7_GLOAU</name>
<dbReference type="AlphaFoldDB" id="A0A1A9UIW7"/>
<evidence type="ECO:0000256" key="1">
    <source>
        <dbReference type="SAM" id="Phobius"/>
    </source>
</evidence>
<evidence type="ECO:0000313" key="2">
    <source>
        <dbReference type="EnsemblMetazoa" id="GAUT006405-PA"/>
    </source>
</evidence>
<dbReference type="VEuPathDB" id="VectorBase:GAUT006405"/>
<keyword evidence="1" id="KW-0472">Membrane</keyword>